<dbReference type="PROSITE" id="PS50235">
    <property type="entry name" value="USP_3"/>
    <property type="match status" value="1"/>
</dbReference>
<dbReference type="PROSITE" id="PS00973">
    <property type="entry name" value="USP_2"/>
    <property type="match status" value="1"/>
</dbReference>
<name>A2EB72_TRIV3</name>
<dbReference type="KEGG" id="tva:4768050"/>
<dbReference type="FunFam" id="3.90.70.10:FF:000090">
    <property type="entry name" value="Clan CA, family C19, ubiquitin hydrolase-like cysteine peptidase"/>
    <property type="match status" value="1"/>
</dbReference>
<evidence type="ECO:0000313" key="3">
    <source>
        <dbReference type="Proteomes" id="UP000001542"/>
    </source>
</evidence>
<keyword evidence="3" id="KW-1185">Reference proteome</keyword>
<feature type="domain" description="USP" evidence="1">
    <location>
        <begin position="1076"/>
        <end position="1360"/>
    </location>
</feature>
<proteinExistence type="predicted"/>
<sequence length="2070" mass="239763">MITPEEDFETWCMVITSTIDTVSSFEPFVPQIQDLMNQLIENREFKDPIKGKESAFIKELYWKIIPKLKKLGSLPENEILIIVNCLKAILNFTIQALEKEIPDYFCLIHQLIPDETWSLISKNTNSNIDKELIEFIKEENLVDKIMKFLDKETDSYPLIIHSTQALILLQKHISEIDLNDVSKKFTKHACEIAKERIRQIVPNDIYQILDKITKILVEDESVFGWLNLFEIFTKCEIFNIQLFGYQAFKYMLDQKDIQAIVLKWFLDKEHLSLLKKNAMHPEIMQYIASIIASLVKENLISFDIIQDLWNQNSQIHPTDLDKFYQMFILISKYIPVEYLFDFCTMCIHPNEKNQIWFQFLLYLAHTISSRNDALQQYEVIRNEFWNLSFDENDLQEQARMALKTTIGYHLTPTHLKEISSQILDTFPTFEAYDILGTAVNALSLPGTDSAVEFLKRAIDTLQDSEEETKLPIFNFINNLCVGNSVLIDEEDCTKIFALSHDKDLYNFLQEAVENDIISLDEIRKFLNSIEFSEIDQSFIDLVKIVMQKSTPETGITSIPFDGDEILWKLSVADHPQRTDSMDLLVRTYLNNDQKFLSDYDMIDGFIRKWLSVFKQSENKHLVLNILRFFIVDAEYLVDYEIYSRTPHGLEVSPKINVEITGSGVISTQKHSVPENMTIAVLSRRVARYGKVPVGSFTLKIAGKELTSISTIKDYAQSGDLKITAYPATNQKVVDRVFTELPSEYVADGEIPSILYDLLKDDVKEAKLVLDCIPTMQYTLAIIESIQYLDHFNYNHFLPVEFPMLFMYNFETLIAMVEPGVLLKTGGIDYLIDCMSKIQMTTNIAVINFFETKLSAKDKKYSAQKIFDSLFGRLYNNFEDEKLYFTLIANFLVKIEKLKGVDIALPSYFPDAAKKFFLCQNREIMKIADELFMELTINQDILIPLVFECPDENKGIILKSVSFHIDQFSQELFDLIMSSLDDENCKYLNDALACMLEMVKIGIDNDHASKLSNRLIQKYLQIDGTCDKSSFLNACRILGRLNTVELEEHIRNLHNSMHPVLKWSTNGDCPRKSPSGSGLMNLGATCFLNSALQQFFYIIPLRKAILSYEGEDIFMLSLKTLYSRMLLSRHYAQSPADLVSKWVGWDGEPMNPMMQQDACEFVQNLLDKLEKALGVDFIQKLFQGKTIHHTDGLNCDFHLESEEPFYAFSMPVKGVSSISQSLEQLSAPDFFTGDNQYKSDKYGKIDAKRYSSIGNCPPFLIIQLARFEYNYATWTITKIDSIYNFPVDLKFGGFDYKLNGVIVHIGTANFGHYVSYVKDRETDTWRFCNDENVTFVSEKSILEAGIGNSSKSAYLLFYDRVDYDYDKSDYKVSDEMKETIEKENVTLDEINILFSTPYFKLMSTTRDNNSLFYMCHVLPYTIFQEKAPKFFRKVTESIKDDENMKKYLIELIENKSFSKPLFFALDQSIRDGAQNLFKVVKSEVIETAIISLFNETEHICENYNSIENLFSVLNDCVQTEIGYKTAIDKNWQFSLHAILSKRIPDYLNEKKNIKKDMFFGYLDFTSLLTMMSLLPIDDQLKTFLESDDFIKEIFTSKTTIESLSKLLKSANYDEEKLDNFLDKNSVSLSYTKVVEFILRMYENGFDKIDKFKFILGERMSTLHDKFACFCYLVKNCQMSDFFLSNIDQWFYYIVNEDQTLRTFISYLVAFIIPTEYFNFLSYFPQNDFDQEEMKFKPSKTVDIEKCRVISGHFTSHLEELLEGFEDKYKSSKTVFVSLFEVFAGCYEIDKNKENINCIIKILDCLRPIAVDYDATVQKILSFLSKNGIHVKASDFIRQPSQTNFCLSNVFINALISHLSVEGLDEENSYKVFKFFGEPLNRIQNNNGIIQILCLAAKCQPQIALKYLNETEMTVNNYLNQLTIMKSANITKPVLDKLNDFICQIKPSNVNSIIEDSFLIHGENQIERKWLEPLVDEPLLAGHAKYLVYKNLGIEEEDFRMKFFIEETKSKEIPSEKIFIELVQAAKEAIECGLDPKKLSGLSQLCERFKDKENFREITKELRETLEKTEES</sequence>
<dbReference type="eggNOG" id="KOG1863">
    <property type="taxonomic scope" value="Eukaryota"/>
</dbReference>
<reference evidence="2" key="1">
    <citation type="submission" date="2006-10" db="EMBL/GenBank/DDBJ databases">
        <authorList>
            <person name="Amadeo P."/>
            <person name="Zhao Q."/>
            <person name="Wortman J."/>
            <person name="Fraser-Liggett C."/>
            <person name="Carlton J."/>
        </authorList>
    </citation>
    <scope>NUCLEOTIDE SEQUENCE</scope>
    <source>
        <strain evidence="2">G3</strain>
    </source>
</reference>
<dbReference type="PANTHER" id="PTHR24006">
    <property type="entry name" value="UBIQUITIN CARBOXYL-TERMINAL HYDROLASE"/>
    <property type="match status" value="1"/>
</dbReference>
<organism evidence="2 3">
    <name type="scientific">Trichomonas vaginalis (strain ATCC PRA-98 / G3)</name>
    <dbReference type="NCBI Taxonomy" id="412133"/>
    <lineage>
        <taxon>Eukaryota</taxon>
        <taxon>Metamonada</taxon>
        <taxon>Parabasalia</taxon>
        <taxon>Trichomonadida</taxon>
        <taxon>Trichomonadidae</taxon>
        <taxon>Trichomonas</taxon>
    </lineage>
</organism>
<dbReference type="InterPro" id="IPR028889">
    <property type="entry name" value="USP"/>
</dbReference>
<dbReference type="STRING" id="5722.A2EB72"/>
<dbReference type="EMBL" id="DS113344">
    <property type="protein sequence ID" value="EAY10118.1"/>
    <property type="molecule type" value="Genomic_DNA"/>
</dbReference>
<dbReference type="RefSeq" id="XP_001322341.1">
    <property type="nucleotide sequence ID" value="XM_001322306.1"/>
</dbReference>
<dbReference type="VEuPathDB" id="TrichDB:TVAGG3_0354100"/>
<dbReference type="InterPro" id="IPR018200">
    <property type="entry name" value="USP_CS"/>
</dbReference>
<dbReference type="SUPFAM" id="SSF54001">
    <property type="entry name" value="Cysteine proteinases"/>
    <property type="match status" value="1"/>
</dbReference>
<protein>
    <submittedName>
        <fullName evidence="2">Clan CA, family C19, ubiquitin hydrolase-like cysteine peptidase</fullName>
    </submittedName>
</protein>
<evidence type="ECO:0000259" key="1">
    <source>
        <dbReference type="PROSITE" id="PS50235"/>
    </source>
</evidence>
<dbReference type="InterPro" id="IPR038765">
    <property type="entry name" value="Papain-like_cys_pep_sf"/>
</dbReference>
<dbReference type="GO" id="GO:0005829">
    <property type="term" value="C:cytosol"/>
    <property type="evidence" value="ECO:0000318"/>
    <property type="project" value="GO_Central"/>
</dbReference>
<dbReference type="InterPro" id="IPR001394">
    <property type="entry name" value="Peptidase_C19_UCH"/>
</dbReference>
<dbReference type="InParanoid" id="A2EB72"/>
<dbReference type="PROSITE" id="PS00972">
    <property type="entry name" value="USP_1"/>
    <property type="match status" value="1"/>
</dbReference>
<dbReference type="Proteomes" id="UP000001542">
    <property type="component" value="Unassembled WGS sequence"/>
</dbReference>
<dbReference type="PANTHER" id="PTHR24006:SF827">
    <property type="entry name" value="UBIQUITIN CARBOXYL-TERMINAL HYDROLASE 34"/>
    <property type="match status" value="1"/>
</dbReference>
<dbReference type="GO" id="GO:0005634">
    <property type="term" value="C:nucleus"/>
    <property type="evidence" value="ECO:0000318"/>
    <property type="project" value="GO_Central"/>
</dbReference>
<dbReference type="Gene3D" id="3.90.70.10">
    <property type="entry name" value="Cysteine proteinases"/>
    <property type="match status" value="1"/>
</dbReference>
<dbReference type="GO" id="GO:0031647">
    <property type="term" value="P:regulation of protein stability"/>
    <property type="evidence" value="ECO:0000318"/>
    <property type="project" value="GO_Central"/>
</dbReference>
<dbReference type="VEuPathDB" id="TrichDB:TVAG_274820"/>
<accession>A2EB72</accession>
<keyword evidence="2" id="KW-0378">Hydrolase</keyword>
<dbReference type="GO" id="GO:0016579">
    <property type="term" value="P:protein deubiquitination"/>
    <property type="evidence" value="ECO:0007669"/>
    <property type="project" value="InterPro"/>
</dbReference>
<dbReference type="SMR" id="A2EB72"/>
<dbReference type="InterPro" id="IPR050164">
    <property type="entry name" value="Peptidase_C19"/>
</dbReference>
<dbReference type="GO" id="GO:0004843">
    <property type="term" value="F:cysteine-type deubiquitinase activity"/>
    <property type="evidence" value="ECO:0000318"/>
    <property type="project" value="GO_Central"/>
</dbReference>
<reference evidence="2" key="2">
    <citation type="journal article" date="2007" name="Science">
        <title>Draft genome sequence of the sexually transmitted pathogen Trichomonas vaginalis.</title>
        <authorList>
            <person name="Carlton J.M."/>
            <person name="Hirt R.P."/>
            <person name="Silva J.C."/>
            <person name="Delcher A.L."/>
            <person name="Schatz M."/>
            <person name="Zhao Q."/>
            <person name="Wortman J.R."/>
            <person name="Bidwell S.L."/>
            <person name="Alsmark U.C.M."/>
            <person name="Besteiro S."/>
            <person name="Sicheritz-Ponten T."/>
            <person name="Noel C.J."/>
            <person name="Dacks J.B."/>
            <person name="Foster P.G."/>
            <person name="Simillion C."/>
            <person name="Van de Peer Y."/>
            <person name="Miranda-Saavedra D."/>
            <person name="Barton G.J."/>
            <person name="Westrop G.D."/>
            <person name="Mueller S."/>
            <person name="Dessi D."/>
            <person name="Fiori P.L."/>
            <person name="Ren Q."/>
            <person name="Paulsen I."/>
            <person name="Zhang H."/>
            <person name="Bastida-Corcuera F.D."/>
            <person name="Simoes-Barbosa A."/>
            <person name="Brown M.T."/>
            <person name="Hayes R.D."/>
            <person name="Mukherjee M."/>
            <person name="Okumura C.Y."/>
            <person name="Schneider R."/>
            <person name="Smith A.J."/>
            <person name="Vanacova S."/>
            <person name="Villalvazo M."/>
            <person name="Haas B.J."/>
            <person name="Pertea M."/>
            <person name="Feldblyum T.V."/>
            <person name="Utterback T.R."/>
            <person name="Shu C.L."/>
            <person name="Osoegawa K."/>
            <person name="de Jong P.J."/>
            <person name="Hrdy I."/>
            <person name="Horvathova L."/>
            <person name="Zubacova Z."/>
            <person name="Dolezal P."/>
            <person name="Malik S.B."/>
            <person name="Logsdon J.M. Jr."/>
            <person name="Henze K."/>
            <person name="Gupta A."/>
            <person name="Wang C.C."/>
            <person name="Dunne R.L."/>
            <person name="Upcroft J.A."/>
            <person name="Upcroft P."/>
            <person name="White O."/>
            <person name="Salzberg S.L."/>
            <person name="Tang P."/>
            <person name="Chiu C.-H."/>
            <person name="Lee Y.-S."/>
            <person name="Embley T.M."/>
            <person name="Coombs G.H."/>
            <person name="Mottram J.C."/>
            <person name="Tachezy J."/>
            <person name="Fraser-Liggett C.M."/>
            <person name="Johnson P.J."/>
        </authorList>
    </citation>
    <scope>NUCLEOTIDE SEQUENCE [LARGE SCALE GENOMIC DNA]</scope>
    <source>
        <strain evidence="2">G3</strain>
    </source>
</reference>
<dbReference type="Pfam" id="PF00443">
    <property type="entry name" value="UCH"/>
    <property type="match status" value="1"/>
</dbReference>
<gene>
    <name evidence="2" type="ORF">TVAG_274820</name>
</gene>
<dbReference type="OrthoDB" id="289038at2759"/>
<evidence type="ECO:0000313" key="2">
    <source>
        <dbReference type="EMBL" id="EAY10118.1"/>
    </source>
</evidence>